<proteinExistence type="predicted"/>
<feature type="region of interest" description="Disordered" evidence="1">
    <location>
        <begin position="69"/>
        <end position="114"/>
    </location>
</feature>
<dbReference type="AlphaFoldDB" id="A0A067L2B0"/>
<dbReference type="EMBL" id="KK914294">
    <property type="protein sequence ID" value="KDP42611.1"/>
    <property type="molecule type" value="Genomic_DNA"/>
</dbReference>
<accession>A0A067L2B0</accession>
<evidence type="ECO:0000313" key="3">
    <source>
        <dbReference type="Proteomes" id="UP000027138"/>
    </source>
</evidence>
<organism evidence="2 3">
    <name type="scientific">Jatropha curcas</name>
    <name type="common">Barbados nut</name>
    <dbReference type="NCBI Taxonomy" id="180498"/>
    <lineage>
        <taxon>Eukaryota</taxon>
        <taxon>Viridiplantae</taxon>
        <taxon>Streptophyta</taxon>
        <taxon>Embryophyta</taxon>
        <taxon>Tracheophyta</taxon>
        <taxon>Spermatophyta</taxon>
        <taxon>Magnoliopsida</taxon>
        <taxon>eudicotyledons</taxon>
        <taxon>Gunneridae</taxon>
        <taxon>Pentapetalae</taxon>
        <taxon>rosids</taxon>
        <taxon>fabids</taxon>
        <taxon>Malpighiales</taxon>
        <taxon>Euphorbiaceae</taxon>
        <taxon>Crotonoideae</taxon>
        <taxon>Jatropheae</taxon>
        <taxon>Jatropha</taxon>
    </lineage>
</organism>
<dbReference type="Proteomes" id="UP000027138">
    <property type="component" value="Unassembled WGS sequence"/>
</dbReference>
<keyword evidence="3" id="KW-1185">Reference proteome</keyword>
<evidence type="ECO:0000256" key="1">
    <source>
        <dbReference type="SAM" id="MobiDB-lite"/>
    </source>
</evidence>
<protein>
    <submittedName>
        <fullName evidence="2">Uncharacterized protein</fullName>
    </submittedName>
</protein>
<sequence length="114" mass="11797">MPLAVVEESCWRGGGGVVFYAVTERWGEEGERNKQLVQRGGKNSPGSDAIVERGVAAAMGRGVIATRGRGVAATRDRGASALRGRGASSLRGRGPSGLRGREASGLRGRGHPIS</sequence>
<evidence type="ECO:0000313" key="2">
    <source>
        <dbReference type="EMBL" id="KDP42611.1"/>
    </source>
</evidence>
<gene>
    <name evidence="2" type="ORF">JCGZ_24385</name>
</gene>
<name>A0A067L2B0_JATCU</name>
<feature type="compositionally biased region" description="Low complexity" evidence="1">
    <location>
        <begin position="79"/>
        <end position="98"/>
    </location>
</feature>
<reference evidence="2 3" key="1">
    <citation type="journal article" date="2014" name="PLoS ONE">
        <title>Global Analysis of Gene Expression Profiles in Physic Nut (Jatropha curcas L.) Seedlings Exposed to Salt Stress.</title>
        <authorList>
            <person name="Zhang L."/>
            <person name="Zhang C."/>
            <person name="Wu P."/>
            <person name="Chen Y."/>
            <person name="Li M."/>
            <person name="Jiang H."/>
            <person name="Wu G."/>
        </authorList>
    </citation>
    <scope>NUCLEOTIDE SEQUENCE [LARGE SCALE GENOMIC DNA]</scope>
    <source>
        <strain evidence="3">cv. GZQX0401</strain>
        <tissue evidence="2">Young leaves</tissue>
    </source>
</reference>